<dbReference type="eggNOG" id="COG0789">
    <property type="taxonomic scope" value="Bacteria"/>
</dbReference>
<reference evidence="3" key="1">
    <citation type="submission" date="2009-07" db="EMBL/GenBank/DDBJ databases">
        <authorList>
            <consortium name="US DOE Joint Genome Institute (JGI-PGF)"/>
            <person name="Lucas S."/>
            <person name="Copeland A."/>
            <person name="Lapidus A."/>
            <person name="Glavina del Rio T."/>
            <person name="Tice H."/>
            <person name="Bruce D."/>
            <person name="Goodwin L."/>
            <person name="Pitluck S."/>
            <person name="Larimer F."/>
            <person name="Land M.L."/>
            <person name="Mouttaki H."/>
            <person name="He Z."/>
            <person name="Zhou J."/>
            <person name="Hemme C.L."/>
        </authorList>
    </citation>
    <scope>NUCLEOTIDE SEQUENCE</scope>
    <source>
        <strain evidence="3">DSM 2782</strain>
    </source>
</reference>
<dbReference type="RefSeq" id="WP_004620590.1">
    <property type="nucleotide sequence ID" value="NZ_ACXX02000010.1"/>
</dbReference>
<dbReference type="InterPro" id="IPR000551">
    <property type="entry name" value="MerR-type_HTH_dom"/>
</dbReference>
<evidence type="ECO:0000256" key="1">
    <source>
        <dbReference type="ARBA" id="ARBA00023125"/>
    </source>
</evidence>
<gene>
    <name evidence="3" type="ORF">Cpap_1203</name>
</gene>
<dbReference type="GO" id="GO:0003700">
    <property type="term" value="F:DNA-binding transcription factor activity"/>
    <property type="evidence" value="ECO:0007669"/>
    <property type="project" value="InterPro"/>
</dbReference>
<proteinExistence type="predicted"/>
<dbReference type="PRINTS" id="PR00040">
    <property type="entry name" value="HTHMERR"/>
</dbReference>
<comment type="caution">
    <text evidence="3">The sequence shown here is derived from an EMBL/GenBank/DDBJ whole genome shotgun (WGS) entry which is preliminary data.</text>
</comment>
<dbReference type="EMBL" id="ACXX02000010">
    <property type="protein sequence ID" value="EGD47008.1"/>
    <property type="molecule type" value="Genomic_DNA"/>
</dbReference>
<dbReference type="GO" id="GO:0003677">
    <property type="term" value="F:DNA binding"/>
    <property type="evidence" value="ECO:0007669"/>
    <property type="project" value="UniProtKB-KW"/>
</dbReference>
<feature type="domain" description="HTH merR-type" evidence="2">
    <location>
        <begin position="8"/>
        <end position="76"/>
    </location>
</feature>
<evidence type="ECO:0000313" key="4">
    <source>
        <dbReference type="Proteomes" id="UP000003860"/>
    </source>
</evidence>
<evidence type="ECO:0000259" key="2">
    <source>
        <dbReference type="PROSITE" id="PS50937"/>
    </source>
</evidence>
<evidence type="ECO:0000313" key="3">
    <source>
        <dbReference type="EMBL" id="EGD47008.1"/>
    </source>
</evidence>
<dbReference type="InterPro" id="IPR009061">
    <property type="entry name" value="DNA-bd_dom_put_sf"/>
</dbReference>
<dbReference type="OrthoDB" id="9814833at2"/>
<keyword evidence="1" id="KW-0238">DNA-binding</keyword>
<dbReference type="AlphaFoldDB" id="F1TF70"/>
<dbReference type="PROSITE" id="PS50937">
    <property type="entry name" value="HTH_MERR_2"/>
    <property type="match status" value="1"/>
</dbReference>
<protein>
    <submittedName>
        <fullName evidence="3">Transcriptional regulator, MerR family</fullName>
    </submittedName>
</protein>
<keyword evidence="4" id="KW-1185">Reference proteome</keyword>
<dbReference type="InterPro" id="IPR047057">
    <property type="entry name" value="MerR_fam"/>
</dbReference>
<organism evidence="3 4">
    <name type="scientific">Ruminiclostridium papyrosolvens DSM 2782</name>
    <dbReference type="NCBI Taxonomy" id="588581"/>
    <lineage>
        <taxon>Bacteria</taxon>
        <taxon>Bacillati</taxon>
        <taxon>Bacillota</taxon>
        <taxon>Clostridia</taxon>
        <taxon>Eubacteriales</taxon>
        <taxon>Oscillospiraceae</taxon>
        <taxon>Ruminiclostridium</taxon>
    </lineage>
</organism>
<reference evidence="3" key="2">
    <citation type="submission" date="2011-01" db="EMBL/GenBank/DDBJ databases">
        <title>The Non-contiguous Finished genome of Clostridium papyrosolvens.</title>
        <authorList>
            <person name="Lucas S."/>
            <person name="Copeland A."/>
            <person name="Lapidus A."/>
            <person name="Cheng J.-F."/>
            <person name="Goodwin L."/>
            <person name="Pitluck S."/>
            <person name="Misra M."/>
            <person name="Chertkov O."/>
            <person name="Detter J.C."/>
            <person name="Han C."/>
            <person name="Tapia R."/>
            <person name="Land M."/>
            <person name="Hauser L."/>
            <person name="Kyrpides N."/>
            <person name="Ivanova N."/>
            <person name="Pagani I."/>
            <person name="Mouttaki H."/>
            <person name="He Z."/>
            <person name="Zhou J."/>
            <person name="Hemme C.L."/>
            <person name="Woyke T."/>
        </authorList>
    </citation>
    <scope>NUCLEOTIDE SEQUENCE [LARGE SCALE GENOMIC DNA]</scope>
    <source>
        <strain evidence="3">DSM 2782</strain>
    </source>
</reference>
<dbReference type="PANTHER" id="PTHR30204:SF96">
    <property type="entry name" value="CHROMOSOME-ANCHORING PROTEIN RACA"/>
    <property type="match status" value="1"/>
</dbReference>
<accession>F1TF70</accession>
<name>F1TF70_9FIRM</name>
<sequence length="267" mass="31151">MENEDKNIFTVGELAIKVGVTIRTLQYYDKCGLLIPEYTEGGRRIYKQRDIIRLQQILFLKSLGFSLVEIRDRLLSNECPEELERILTQQRDILSSQIAYLQNIENIMEKAIVEIKSDGKIGIDKFVTIMQLMSQRNPYAFMLRYFGNEQVKYILERFDTSARATDFARNCEKIFTKMIDLYRKEYDPIGREGQELAKEWWEMVTTFTGDDTVLLKSLMSAGLDIENWPGEVQEFKQATQMFLEQALNTFLKNNGIKLSDMGVKQND</sequence>
<dbReference type="Gene3D" id="1.10.1660.10">
    <property type="match status" value="1"/>
</dbReference>
<dbReference type="SMART" id="SM00422">
    <property type="entry name" value="HTH_MERR"/>
    <property type="match status" value="1"/>
</dbReference>
<dbReference type="Pfam" id="PF13411">
    <property type="entry name" value="MerR_1"/>
    <property type="match status" value="1"/>
</dbReference>
<dbReference type="STRING" id="588581.Cpap_1203"/>
<dbReference type="PANTHER" id="PTHR30204">
    <property type="entry name" value="REDOX-CYCLING DRUG-SENSING TRANSCRIPTIONAL ACTIVATOR SOXR"/>
    <property type="match status" value="1"/>
</dbReference>
<dbReference type="SUPFAM" id="SSF46955">
    <property type="entry name" value="Putative DNA-binding domain"/>
    <property type="match status" value="1"/>
</dbReference>
<dbReference type="Proteomes" id="UP000003860">
    <property type="component" value="Unassembled WGS sequence"/>
</dbReference>
<dbReference type="CDD" id="cd01106">
    <property type="entry name" value="HTH_TipAL-Mta"/>
    <property type="match status" value="1"/>
</dbReference>